<dbReference type="EMBL" id="WXEX01000009">
    <property type="protein sequence ID" value="MZP43707.1"/>
    <property type="molecule type" value="Genomic_DNA"/>
</dbReference>
<dbReference type="RefSeq" id="WP_161262275.1">
    <property type="nucleotide sequence ID" value="NZ_JAFBDC010000009.1"/>
</dbReference>
<keyword evidence="7" id="KW-1185">Reference proteome</keyword>
<dbReference type="GO" id="GO:0016874">
    <property type="term" value="F:ligase activity"/>
    <property type="evidence" value="ECO:0007669"/>
    <property type="project" value="UniProtKB-KW"/>
</dbReference>
<keyword evidence="4" id="KW-0067">ATP-binding</keyword>
<organism evidence="6 7">
    <name type="scientific">Heliomicrobium gestii</name>
    <name type="common">Heliobacterium gestii</name>
    <dbReference type="NCBI Taxonomy" id="2699"/>
    <lineage>
        <taxon>Bacteria</taxon>
        <taxon>Bacillati</taxon>
        <taxon>Bacillota</taxon>
        <taxon>Clostridia</taxon>
        <taxon>Eubacteriales</taxon>
        <taxon>Heliobacteriaceae</taxon>
        <taxon>Heliomicrobium</taxon>
    </lineage>
</organism>
<protein>
    <recommendedName>
        <fullName evidence="8">Phosphoribosylformylglycinamidine synthase</fullName>
    </recommendedName>
</protein>
<sequence>MVKAKVIITVKTGFRDPQREALEQRLRKGGEGSNPRAASSPLFTRNGSGLPAAPAIPVVPAGLRTGRYVEFLVDTDDMEAARRQAEEFCRQRLLNEVLEAFTCEIEPLSN</sequence>
<keyword evidence="1" id="KW-0436">Ligase</keyword>
<evidence type="ECO:0000256" key="5">
    <source>
        <dbReference type="SAM" id="MobiDB-lite"/>
    </source>
</evidence>
<name>A0A845LAD4_HELGE</name>
<dbReference type="InterPro" id="IPR036604">
    <property type="entry name" value="PurS-like_sf"/>
</dbReference>
<comment type="caution">
    <text evidence="6">The sequence shown here is derived from an EMBL/GenBank/DDBJ whole genome shotgun (WGS) entry which is preliminary data.</text>
</comment>
<keyword evidence="2" id="KW-0547">Nucleotide-binding</keyword>
<evidence type="ECO:0000256" key="3">
    <source>
        <dbReference type="ARBA" id="ARBA00022755"/>
    </source>
</evidence>
<dbReference type="Pfam" id="PF02700">
    <property type="entry name" value="PurS"/>
    <property type="match status" value="1"/>
</dbReference>
<dbReference type="GO" id="GO:0005524">
    <property type="term" value="F:ATP binding"/>
    <property type="evidence" value="ECO:0007669"/>
    <property type="project" value="UniProtKB-KW"/>
</dbReference>
<dbReference type="GO" id="GO:0006164">
    <property type="term" value="P:purine nucleotide biosynthetic process"/>
    <property type="evidence" value="ECO:0007669"/>
    <property type="project" value="UniProtKB-KW"/>
</dbReference>
<evidence type="ECO:0000256" key="4">
    <source>
        <dbReference type="ARBA" id="ARBA00022840"/>
    </source>
</evidence>
<keyword evidence="3" id="KW-0658">Purine biosynthesis</keyword>
<dbReference type="OrthoDB" id="9799101at2"/>
<proteinExistence type="predicted"/>
<dbReference type="InterPro" id="IPR003850">
    <property type="entry name" value="PurS"/>
</dbReference>
<dbReference type="SUPFAM" id="SSF82697">
    <property type="entry name" value="PurS-like"/>
    <property type="match status" value="1"/>
</dbReference>
<accession>A0A845LAD4</accession>
<evidence type="ECO:0000256" key="1">
    <source>
        <dbReference type="ARBA" id="ARBA00022598"/>
    </source>
</evidence>
<evidence type="ECO:0000313" key="6">
    <source>
        <dbReference type="EMBL" id="MZP43707.1"/>
    </source>
</evidence>
<gene>
    <name evidence="6" type="ORF">GTO89_11705</name>
</gene>
<evidence type="ECO:0000313" key="7">
    <source>
        <dbReference type="Proteomes" id="UP000471031"/>
    </source>
</evidence>
<dbReference type="Gene3D" id="3.30.1280.10">
    <property type="entry name" value="Phosphoribosylformylglycinamidine synthase subunit PurS"/>
    <property type="match status" value="1"/>
</dbReference>
<dbReference type="AlphaFoldDB" id="A0A845LAD4"/>
<reference evidence="6 7" key="1">
    <citation type="submission" date="2020-01" db="EMBL/GenBank/DDBJ databases">
        <title>Whole genome sequence of Heliobacterium gestii DSM 11169.</title>
        <authorList>
            <person name="Kyndt J.A."/>
            <person name="Meyer T.E."/>
        </authorList>
    </citation>
    <scope>NUCLEOTIDE SEQUENCE [LARGE SCALE GENOMIC DNA]</scope>
    <source>
        <strain evidence="6 7">DSM 11169</strain>
    </source>
</reference>
<feature type="region of interest" description="Disordered" evidence="5">
    <location>
        <begin position="24"/>
        <end position="50"/>
    </location>
</feature>
<evidence type="ECO:0008006" key="8">
    <source>
        <dbReference type="Google" id="ProtNLM"/>
    </source>
</evidence>
<evidence type="ECO:0000256" key="2">
    <source>
        <dbReference type="ARBA" id="ARBA00022741"/>
    </source>
</evidence>
<dbReference type="Proteomes" id="UP000471031">
    <property type="component" value="Unassembled WGS sequence"/>
</dbReference>